<gene>
    <name evidence="1" type="ORF">B9Q04_11770</name>
</gene>
<dbReference type="EMBL" id="NEXF01000288">
    <property type="protein sequence ID" value="PSO07273.1"/>
    <property type="molecule type" value="Genomic_DNA"/>
</dbReference>
<evidence type="ECO:0000313" key="1">
    <source>
        <dbReference type="EMBL" id="PSO07273.1"/>
    </source>
</evidence>
<dbReference type="Proteomes" id="UP000242015">
    <property type="component" value="Unassembled WGS sequence"/>
</dbReference>
<evidence type="ECO:0000313" key="2">
    <source>
        <dbReference type="Proteomes" id="UP000242015"/>
    </source>
</evidence>
<accession>A0A2R6C8R4</accession>
<name>A0A2R6C8R4_9ARCH</name>
<protein>
    <submittedName>
        <fullName evidence="1">Uncharacterized protein</fullName>
    </submittedName>
</protein>
<proteinExistence type="predicted"/>
<dbReference type="AlphaFoldDB" id="A0A2R6C8R4"/>
<organism evidence="1 2">
    <name type="scientific">Candidatus Marsarchaeota G2 archaeon BE_D</name>
    <dbReference type="NCBI Taxonomy" id="1978158"/>
    <lineage>
        <taxon>Archaea</taxon>
        <taxon>Candidatus Marsarchaeota</taxon>
        <taxon>Candidatus Marsarchaeota group 2</taxon>
    </lineage>
</organism>
<reference evidence="1 2" key="1">
    <citation type="submission" date="2017-04" db="EMBL/GenBank/DDBJ databases">
        <title>Novel microbial lineages endemic to geothermal iron-oxide mats fill important gaps in the evolutionary history of Archaea.</title>
        <authorList>
            <person name="Jay Z.J."/>
            <person name="Beam J.P."/>
            <person name="Dlakic M."/>
            <person name="Rusch D.B."/>
            <person name="Kozubal M.A."/>
            <person name="Inskeep W.P."/>
        </authorList>
    </citation>
    <scope>NUCLEOTIDE SEQUENCE [LARGE SCALE GENOMIC DNA]</scope>
    <source>
        <strain evidence="1">BE_D</strain>
    </source>
</reference>
<sequence length="64" mass="7000">MTVLIRRTYHNIFDVSHSPLVSGVSDSCLKNFDLLSSFQNPAFYGRPKLKCGAKSASGANLELP</sequence>
<comment type="caution">
    <text evidence="1">The sequence shown here is derived from an EMBL/GenBank/DDBJ whole genome shotgun (WGS) entry which is preliminary data.</text>
</comment>